<proteinExistence type="predicted"/>
<organism evidence="1 2">
    <name type="scientific">Protopolystoma xenopodis</name>
    <dbReference type="NCBI Taxonomy" id="117903"/>
    <lineage>
        <taxon>Eukaryota</taxon>
        <taxon>Metazoa</taxon>
        <taxon>Spiralia</taxon>
        <taxon>Lophotrochozoa</taxon>
        <taxon>Platyhelminthes</taxon>
        <taxon>Monogenea</taxon>
        <taxon>Polyopisthocotylea</taxon>
        <taxon>Polystomatidea</taxon>
        <taxon>Polystomatidae</taxon>
        <taxon>Protopolystoma</taxon>
    </lineage>
</organism>
<accession>A0A448WA83</accession>
<reference evidence="1" key="1">
    <citation type="submission" date="2018-11" db="EMBL/GenBank/DDBJ databases">
        <authorList>
            <consortium name="Pathogen Informatics"/>
        </authorList>
    </citation>
    <scope>NUCLEOTIDE SEQUENCE</scope>
</reference>
<dbReference type="AlphaFoldDB" id="A0A448WA83"/>
<sequence length="211" mass="23192">MPPTTVLSTSGVISTHIPCTAEAVTESTVQSDDKLIKSLISTDMVSSLDRQLGQYSASEAIPLTSHMVPRQRGHDSLRQFVLRCQQHKWLSNVSMGRRFLLNPFSVDPDPFENYDYSVPNVSDTLNSACVYSDADFESCSKSGEAKWDVILKAQKTRLATNRRIFCAFRGLPQFGLWDAEVGDTESTSDGSSESLSNLTNSEQLVALVASC</sequence>
<comment type="caution">
    <text evidence="1">The sequence shown here is derived from an EMBL/GenBank/DDBJ whole genome shotgun (WGS) entry which is preliminary data.</text>
</comment>
<gene>
    <name evidence="1" type="ORF">PXEA_LOCUS367</name>
</gene>
<protein>
    <submittedName>
        <fullName evidence="1">Uncharacterized protein</fullName>
    </submittedName>
</protein>
<dbReference type="EMBL" id="CAAALY010000657">
    <property type="protein sequence ID" value="VEL06927.1"/>
    <property type="molecule type" value="Genomic_DNA"/>
</dbReference>
<evidence type="ECO:0000313" key="1">
    <source>
        <dbReference type="EMBL" id="VEL06927.1"/>
    </source>
</evidence>
<name>A0A448WA83_9PLAT</name>
<dbReference type="Proteomes" id="UP000784294">
    <property type="component" value="Unassembled WGS sequence"/>
</dbReference>
<evidence type="ECO:0000313" key="2">
    <source>
        <dbReference type="Proteomes" id="UP000784294"/>
    </source>
</evidence>
<keyword evidence="2" id="KW-1185">Reference proteome</keyword>